<dbReference type="InterPro" id="IPR036397">
    <property type="entry name" value="RNaseH_sf"/>
</dbReference>
<feature type="domain" description="Tc1-like transposase DDE" evidence="2">
    <location>
        <begin position="175"/>
        <end position="313"/>
    </location>
</feature>
<sequence length="333" mass="37855">MNHLDEISVEELQDALDNVDEKKPTQRLLAAIAYKNGVSQTELAEWYDVQRRTIYSWLKRLDTDGSLEQAVSDDKRTGRKRKLSESQLEEFEETVHEPPGEVGIDAPAWTPALAQQFLKETYGVEYSVSSCRRLLKEAGLSHQKPRRSAAEADETEQEQFHDELKKKRRELDATVVCIDQTKKSVQVEPRAAWFPRGTRPAVDLSGQRDWTCLLGAITEDGDRFFSRFTEYVTADHAKHFILALCNEFDEDLIVVLDGAPYFQASAVTDLAARDDLAFVTLPSYSPELNPVEECWRQLQAALSNRFFDSLDELTTAIDTALDQLSIPKVSNYF</sequence>
<name>A0AAP2Z559_9EURY</name>
<comment type="caution">
    <text evidence="4">The sequence shown here is derived from an EMBL/GenBank/DDBJ whole genome shotgun (WGS) entry which is preliminary data.</text>
</comment>
<feature type="domain" description="Winged helix-turn helix" evidence="3">
    <location>
        <begin position="107"/>
        <end position="163"/>
    </location>
</feature>
<dbReference type="GO" id="GO:0003676">
    <property type="term" value="F:nucleic acid binding"/>
    <property type="evidence" value="ECO:0007669"/>
    <property type="project" value="InterPro"/>
</dbReference>
<dbReference type="InterPro" id="IPR009057">
    <property type="entry name" value="Homeodomain-like_sf"/>
</dbReference>
<feature type="region of interest" description="Disordered" evidence="1">
    <location>
        <begin position="142"/>
        <end position="164"/>
    </location>
</feature>
<evidence type="ECO:0000259" key="2">
    <source>
        <dbReference type="Pfam" id="PF13358"/>
    </source>
</evidence>
<gene>
    <name evidence="4" type="ORF">OB960_26045</name>
</gene>
<organism evidence="4 5">
    <name type="scientific">Natronoglomus mannanivorans</name>
    <dbReference type="NCBI Taxonomy" id="2979990"/>
    <lineage>
        <taxon>Archaea</taxon>
        <taxon>Methanobacteriati</taxon>
        <taxon>Methanobacteriota</taxon>
        <taxon>Stenosarchaea group</taxon>
        <taxon>Halobacteria</taxon>
        <taxon>Halobacteriales</taxon>
        <taxon>Natrialbaceae</taxon>
        <taxon>Natronoglomus</taxon>
    </lineage>
</organism>
<evidence type="ECO:0000256" key="1">
    <source>
        <dbReference type="SAM" id="MobiDB-lite"/>
    </source>
</evidence>
<accession>A0AAP2Z559</accession>
<dbReference type="Gene3D" id="1.10.10.60">
    <property type="entry name" value="Homeodomain-like"/>
    <property type="match status" value="1"/>
</dbReference>
<dbReference type="Gene3D" id="3.30.420.10">
    <property type="entry name" value="Ribonuclease H-like superfamily/Ribonuclease H"/>
    <property type="match status" value="1"/>
</dbReference>
<dbReference type="SUPFAM" id="SSF46689">
    <property type="entry name" value="Homeodomain-like"/>
    <property type="match status" value="1"/>
</dbReference>
<dbReference type="RefSeq" id="WP_338006615.1">
    <property type="nucleotide sequence ID" value="NZ_JAOPKA010000060.1"/>
</dbReference>
<dbReference type="Pfam" id="PF13358">
    <property type="entry name" value="DDE_3"/>
    <property type="match status" value="1"/>
</dbReference>
<proteinExistence type="predicted"/>
<dbReference type="InterPro" id="IPR047655">
    <property type="entry name" value="Transpos_IS630-like"/>
</dbReference>
<dbReference type="Pfam" id="PF13551">
    <property type="entry name" value="HTH_29"/>
    <property type="match status" value="1"/>
</dbReference>
<dbReference type="NCBIfam" id="NF033545">
    <property type="entry name" value="transpos_IS630"/>
    <property type="match status" value="1"/>
</dbReference>
<dbReference type="InterPro" id="IPR025959">
    <property type="entry name" value="Winged_HTH_dom"/>
</dbReference>
<dbReference type="AlphaFoldDB" id="A0AAP2Z559"/>
<evidence type="ECO:0000313" key="5">
    <source>
        <dbReference type="Proteomes" id="UP001321018"/>
    </source>
</evidence>
<reference evidence="4" key="1">
    <citation type="submission" date="2022-09" db="EMBL/GenBank/DDBJ databases">
        <title>Enrichment on poylsaccharides allowed isolation of novel metabolic and taxonomic groups of Haloarchaea.</title>
        <authorList>
            <person name="Sorokin D.Y."/>
            <person name="Elcheninov A.G."/>
            <person name="Khizhniak T.V."/>
            <person name="Kolganova T.V."/>
            <person name="Kublanov I.V."/>
        </authorList>
    </citation>
    <scope>NUCLEOTIDE SEQUENCE</scope>
    <source>
        <strain evidence="4">AArc-xg1-1</strain>
    </source>
</reference>
<protein>
    <submittedName>
        <fullName evidence="4">IS630 family transposase</fullName>
    </submittedName>
</protein>
<evidence type="ECO:0000259" key="3">
    <source>
        <dbReference type="Pfam" id="PF13592"/>
    </source>
</evidence>
<dbReference type="InterPro" id="IPR038717">
    <property type="entry name" value="Tc1-like_DDE_dom"/>
</dbReference>
<evidence type="ECO:0000313" key="4">
    <source>
        <dbReference type="EMBL" id="MCU4744823.1"/>
    </source>
</evidence>
<feature type="region of interest" description="Disordered" evidence="1">
    <location>
        <begin position="69"/>
        <end position="102"/>
    </location>
</feature>
<dbReference type="EMBL" id="JAOPKA010000060">
    <property type="protein sequence ID" value="MCU4744823.1"/>
    <property type="molecule type" value="Genomic_DNA"/>
</dbReference>
<dbReference type="Pfam" id="PF13592">
    <property type="entry name" value="HTH_33"/>
    <property type="match status" value="1"/>
</dbReference>
<dbReference type="Proteomes" id="UP001321018">
    <property type="component" value="Unassembled WGS sequence"/>
</dbReference>